<protein>
    <recommendedName>
        <fullName evidence="4">Kynureninase</fullName>
        <ecNumber evidence="4">3.7.1.3</ecNumber>
    </recommendedName>
</protein>
<comment type="catalytic activity">
    <reaction evidence="4">
        <text>3-hydroxy-L-kynurenine + H2O = 3-hydroxyanthranilate + L-alanine + H(+)</text>
        <dbReference type="Rhea" id="RHEA:25143"/>
        <dbReference type="ChEBI" id="CHEBI:15377"/>
        <dbReference type="ChEBI" id="CHEBI:15378"/>
        <dbReference type="ChEBI" id="CHEBI:36559"/>
        <dbReference type="ChEBI" id="CHEBI:57972"/>
        <dbReference type="ChEBI" id="CHEBI:58125"/>
        <dbReference type="EC" id="3.7.1.3"/>
    </reaction>
</comment>
<accession>A0ABX8EG80</accession>
<reference evidence="6 7" key="1">
    <citation type="submission" date="2021-05" db="EMBL/GenBank/DDBJ databases">
        <title>Complete genome of Nocardioides aquaticus KCTC 9944T isolated from meromictic and hypersaline Ekho Lake, Antarctica.</title>
        <authorList>
            <person name="Hwang K."/>
            <person name="Kim K.M."/>
            <person name="Choe H."/>
        </authorList>
    </citation>
    <scope>NUCLEOTIDE SEQUENCE [LARGE SCALE GENOMIC DNA]</scope>
    <source>
        <strain evidence="6 7">KCTC 9944</strain>
    </source>
</reference>
<dbReference type="Gene3D" id="3.90.1150.10">
    <property type="entry name" value="Aspartate Aminotransferase, domain 1"/>
    <property type="match status" value="1"/>
</dbReference>
<name>A0ABX8EG80_9ACTN</name>
<dbReference type="InterPro" id="IPR015424">
    <property type="entry name" value="PyrdxlP-dep_Trfase"/>
</dbReference>
<dbReference type="InterPro" id="IPR015421">
    <property type="entry name" value="PyrdxlP-dep_Trfase_major"/>
</dbReference>
<comment type="function">
    <text evidence="4">Catalyzes the cleavage of L-kynurenine (L-Kyn) and L-3-hydroxykynurenine (L-3OHKyn) into anthranilic acid (AA) and 3-hydroxyanthranilic acid (3-OHAA), respectively.</text>
</comment>
<feature type="region of interest" description="Disordered" evidence="5">
    <location>
        <begin position="1"/>
        <end position="22"/>
    </location>
</feature>
<dbReference type="PIRSF" id="PIRSF038800">
    <property type="entry name" value="KYNU"/>
    <property type="match status" value="1"/>
</dbReference>
<comment type="cofactor">
    <cofactor evidence="4">
        <name>pyridoxal 5'-phosphate</name>
        <dbReference type="ChEBI" id="CHEBI:597326"/>
    </cofactor>
</comment>
<dbReference type="GO" id="GO:0030429">
    <property type="term" value="F:kynureninase activity"/>
    <property type="evidence" value="ECO:0007669"/>
    <property type="project" value="UniProtKB-EC"/>
</dbReference>
<evidence type="ECO:0000256" key="1">
    <source>
        <dbReference type="ARBA" id="ARBA00022642"/>
    </source>
</evidence>
<evidence type="ECO:0000256" key="3">
    <source>
        <dbReference type="ARBA" id="ARBA00022898"/>
    </source>
</evidence>
<dbReference type="InterPro" id="IPR010111">
    <property type="entry name" value="Kynureninase"/>
</dbReference>
<dbReference type="EC" id="3.7.1.3" evidence="4"/>
<dbReference type="SUPFAM" id="SSF53383">
    <property type="entry name" value="PLP-dependent transferases"/>
    <property type="match status" value="1"/>
</dbReference>
<evidence type="ECO:0000256" key="4">
    <source>
        <dbReference type="PIRNR" id="PIRNR038800"/>
    </source>
</evidence>
<evidence type="ECO:0000256" key="5">
    <source>
        <dbReference type="SAM" id="MobiDB-lite"/>
    </source>
</evidence>
<keyword evidence="3 4" id="KW-0663">Pyridoxal phosphate</keyword>
<dbReference type="RefSeq" id="WP_214058431.1">
    <property type="nucleotide sequence ID" value="NZ_BAAAHS010000010.1"/>
</dbReference>
<sequence length="424" mass="44694">MPDTDPADPPTTPSTTPAGSTDAAALDAADPLAAHRDLFVGSEQPLVYLDGNSLGRPLRVTGPRLAAFVDDQWGGRLIRGWDEQWMELPTLLGDRIGATCLGAAPGQTVVGDSTTVLLYKAMRAAVAARPGRHEIVMDTDNFPTDRYLAAGVAEELGLRVRWVDVDPAAGVTADQLAGVLGPDTALVALSHVAYRSSWVADGPALTALAHDAGALVLWDLSHSVGSVPLALDAWGADLAVGCTYKYLNGGPGSPAFAYVAARHLEGPDALTQPVRGWIGHAEPFRMGPDWAPAAGIRRMLSGTPPVVGMLALADMLDLLEAVGMPAVRAKSLALTRMVVDLADDELAEHGVEVVSPRAAERRGGHVTLRHPAMQEVTRRLWARDVVPDYRDPGGLRLGLSPLSTSFAEVRAGMDAIAEELAPPR</sequence>
<feature type="compositionally biased region" description="Low complexity" evidence="5">
    <location>
        <begin position="13"/>
        <end position="22"/>
    </location>
</feature>
<evidence type="ECO:0000313" key="6">
    <source>
        <dbReference type="EMBL" id="QVT78905.1"/>
    </source>
</evidence>
<dbReference type="Pfam" id="PF22580">
    <property type="entry name" value="KYNU_C"/>
    <property type="match status" value="1"/>
</dbReference>
<comment type="similarity">
    <text evidence="4">Belongs to the kynureninase family.</text>
</comment>
<comment type="pathway">
    <text evidence="4">Amino-acid degradation; L-kynurenine degradation; L-alanine and anthranilate from L-kynurenine: step 1/1.</text>
</comment>
<dbReference type="Gene3D" id="3.40.640.10">
    <property type="entry name" value="Type I PLP-dependent aspartate aminotransferase-like (Major domain)"/>
    <property type="match status" value="1"/>
</dbReference>
<comment type="pathway">
    <text evidence="4">Cofactor biosynthesis; NAD(+) biosynthesis; quinolinate from L-kynurenine: step 2/3.</text>
</comment>
<keyword evidence="7" id="KW-1185">Reference proteome</keyword>
<gene>
    <name evidence="6" type="primary">kynU</name>
    <name evidence="6" type="ORF">ENKNEFLB_01283</name>
</gene>
<comment type="catalytic activity">
    <reaction evidence="4">
        <text>L-kynurenine + H2O = anthranilate + L-alanine + H(+)</text>
        <dbReference type="Rhea" id="RHEA:16813"/>
        <dbReference type="ChEBI" id="CHEBI:15377"/>
        <dbReference type="ChEBI" id="CHEBI:15378"/>
        <dbReference type="ChEBI" id="CHEBI:16567"/>
        <dbReference type="ChEBI" id="CHEBI:57959"/>
        <dbReference type="ChEBI" id="CHEBI:57972"/>
        <dbReference type="EC" id="3.7.1.3"/>
    </reaction>
</comment>
<evidence type="ECO:0000256" key="2">
    <source>
        <dbReference type="ARBA" id="ARBA00022801"/>
    </source>
</evidence>
<organism evidence="6 7">
    <name type="scientific">Nocardioides aquaticus</name>
    <dbReference type="NCBI Taxonomy" id="160826"/>
    <lineage>
        <taxon>Bacteria</taxon>
        <taxon>Bacillati</taxon>
        <taxon>Actinomycetota</taxon>
        <taxon>Actinomycetes</taxon>
        <taxon>Propionibacteriales</taxon>
        <taxon>Nocardioidaceae</taxon>
        <taxon>Nocardioides</taxon>
    </lineage>
</organism>
<comment type="subunit">
    <text evidence="4">Homodimer.</text>
</comment>
<dbReference type="EMBL" id="CP075371">
    <property type="protein sequence ID" value="QVT78905.1"/>
    <property type="molecule type" value="Genomic_DNA"/>
</dbReference>
<evidence type="ECO:0000313" key="7">
    <source>
        <dbReference type="Proteomes" id="UP000679307"/>
    </source>
</evidence>
<keyword evidence="2 4" id="KW-0378">Hydrolase</keyword>
<proteinExistence type="inferred from homology"/>
<dbReference type="PANTHER" id="PTHR14084:SF0">
    <property type="entry name" value="KYNURENINASE"/>
    <property type="match status" value="1"/>
</dbReference>
<dbReference type="Proteomes" id="UP000679307">
    <property type="component" value="Chromosome"/>
</dbReference>
<dbReference type="PANTHER" id="PTHR14084">
    <property type="entry name" value="KYNURENINASE"/>
    <property type="match status" value="1"/>
</dbReference>
<dbReference type="InterPro" id="IPR015422">
    <property type="entry name" value="PyrdxlP-dep_Trfase_small"/>
</dbReference>
<keyword evidence="1 4" id="KW-0662">Pyridine nucleotide biosynthesis</keyword>